<dbReference type="OrthoDB" id="5954450at2"/>
<gene>
    <name evidence="3" type="ORF">EAH88_06770</name>
</gene>
<reference evidence="3 4" key="1">
    <citation type="journal article" date="2019" name="Environ. Microbiol.">
        <title>Species interactions and distinct microbial communities in high Arctic permafrost affected cryosols are associated with the CH4 and CO2 gas fluxes.</title>
        <authorList>
            <person name="Altshuler I."/>
            <person name="Hamel J."/>
            <person name="Turney S."/>
            <person name="Magnuson E."/>
            <person name="Levesque R."/>
            <person name="Greer C."/>
            <person name="Whyte L.G."/>
        </authorList>
    </citation>
    <scope>NUCLEOTIDE SEQUENCE [LARGE SCALE GENOMIC DNA]</scope>
    <source>
        <strain evidence="3 4">S13Y</strain>
    </source>
</reference>
<dbReference type="Proteomes" id="UP000319486">
    <property type="component" value="Unassembled WGS sequence"/>
</dbReference>
<feature type="signal peptide" evidence="2">
    <location>
        <begin position="1"/>
        <end position="24"/>
    </location>
</feature>
<dbReference type="EMBL" id="RCZO01000003">
    <property type="protein sequence ID" value="TPG10065.1"/>
    <property type="molecule type" value="Genomic_DNA"/>
</dbReference>
<keyword evidence="4" id="KW-1185">Reference proteome</keyword>
<keyword evidence="2" id="KW-0732">Signal</keyword>
<dbReference type="AlphaFoldDB" id="A0A502FPR9"/>
<dbReference type="PROSITE" id="PS51257">
    <property type="entry name" value="PROKAR_LIPOPROTEIN"/>
    <property type="match status" value="1"/>
</dbReference>
<feature type="region of interest" description="Disordered" evidence="1">
    <location>
        <begin position="139"/>
        <end position="170"/>
    </location>
</feature>
<protein>
    <submittedName>
        <fullName evidence="3">Uncharacterized protein</fullName>
    </submittedName>
</protein>
<feature type="chain" id="PRO_5030107429" evidence="2">
    <location>
        <begin position="25"/>
        <end position="170"/>
    </location>
</feature>
<evidence type="ECO:0000313" key="3">
    <source>
        <dbReference type="EMBL" id="TPG10065.1"/>
    </source>
</evidence>
<feature type="compositionally biased region" description="Low complexity" evidence="1">
    <location>
        <begin position="161"/>
        <end position="170"/>
    </location>
</feature>
<proteinExistence type="predicted"/>
<sequence length="170" mass="18822">MIRISTLLTRATAALMLGSLLVLAGCHRGSTKDEVSAASMKGQFDATIKAYKGGQFLIDGAVLSALDTGSHFAYLKDQGQLPKTVLLERSDDSKIRKQHLEYMARMQLDYGFIVYYDDDGTLKKINPVAMKARQLEDYHAPAAMPDQMKGKDAAGSSPMEQQQQQQQQQY</sequence>
<comment type="caution">
    <text evidence="3">The sequence shown here is derived from an EMBL/GenBank/DDBJ whole genome shotgun (WGS) entry which is preliminary data.</text>
</comment>
<evidence type="ECO:0000313" key="4">
    <source>
        <dbReference type="Proteomes" id="UP000319486"/>
    </source>
</evidence>
<dbReference type="RefSeq" id="WP_140650526.1">
    <property type="nucleotide sequence ID" value="NZ_RCZB01000001.1"/>
</dbReference>
<name>A0A502FPR9_9GAMM</name>
<organism evidence="3 4">
    <name type="scientific">Rhodanobacter glycinis</name>
    <dbReference type="NCBI Taxonomy" id="582702"/>
    <lineage>
        <taxon>Bacteria</taxon>
        <taxon>Pseudomonadati</taxon>
        <taxon>Pseudomonadota</taxon>
        <taxon>Gammaproteobacteria</taxon>
        <taxon>Lysobacterales</taxon>
        <taxon>Rhodanobacteraceae</taxon>
        <taxon>Rhodanobacter</taxon>
    </lineage>
</organism>
<evidence type="ECO:0000256" key="2">
    <source>
        <dbReference type="SAM" id="SignalP"/>
    </source>
</evidence>
<accession>A0A502FPR9</accession>
<evidence type="ECO:0000256" key="1">
    <source>
        <dbReference type="SAM" id="MobiDB-lite"/>
    </source>
</evidence>